<dbReference type="AlphaFoldDB" id="A0AAN2CBN4"/>
<dbReference type="RefSeq" id="WP_317995574.1">
    <property type="nucleotide sequence ID" value="NZ_AP025523.1"/>
</dbReference>
<dbReference type="EMBL" id="AP025523">
    <property type="protein sequence ID" value="BDE08022.1"/>
    <property type="molecule type" value="Genomic_DNA"/>
</dbReference>
<evidence type="ECO:0000313" key="3">
    <source>
        <dbReference type="Proteomes" id="UP001317532"/>
    </source>
</evidence>
<keyword evidence="1" id="KW-0378">Hydrolase</keyword>
<dbReference type="GO" id="GO:0016788">
    <property type="term" value="F:hydrolase activity, acting on ester bonds"/>
    <property type="evidence" value="ECO:0007669"/>
    <property type="project" value="InterPro"/>
</dbReference>
<organism evidence="2 3">
    <name type="scientific">Vulcanimicrobium alpinum</name>
    <dbReference type="NCBI Taxonomy" id="3016050"/>
    <lineage>
        <taxon>Bacteria</taxon>
        <taxon>Bacillati</taxon>
        <taxon>Vulcanimicrobiota</taxon>
        <taxon>Vulcanimicrobiia</taxon>
        <taxon>Vulcanimicrobiales</taxon>
        <taxon>Vulcanimicrobiaceae</taxon>
        <taxon>Vulcanimicrobium</taxon>
    </lineage>
</organism>
<keyword evidence="3" id="KW-1185">Reference proteome</keyword>
<evidence type="ECO:0000256" key="1">
    <source>
        <dbReference type="ARBA" id="ARBA00022801"/>
    </source>
</evidence>
<dbReference type="Proteomes" id="UP001317532">
    <property type="component" value="Chromosome"/>
</dbReference>
<sequence>MDGFDTTPTNCFGLPPDPLYPYGYVPRAQTRTYWDVASRFIIADPMFASQTGPSYPSRVFLVAGTSHKEADDPTDPLIWGCHAPAGTIVPVHDDARPSNIIGSEFPCFDTTTLGDASRPPVSGGCTTRFSSTTV</sequence>
<protein>
    <submittedName>
        <fullName evidence="2">Uncharacterized protein</fullName>
    </submittedName>
</protein>
<dbReference type="InterPro" id="IPR007312">
    <property type="entry name" value="Phosphoesterase"/>
</dbReference>
<reference evidence="2 3" key="1">
    <citation type="journal article" date="2022" name="ISME Commun">
        <title>Vulcanimicrobium alpinus gen. nov. sp. nov., the first cultivated representative of the candidate phylum 'Eremiobacterota', is a metabolically versatile aerobic anoxygenic phototroph.</title>
        <authorList>
            <person name="Yabe S."/>
            <person name="Muto K."/>
            <person name="Abe K."/>
            <person name="Yokota A."/>
            <person name="Staudigel H."/>
            <person name="Tebo B.M."/>
        </authorList>
    </citation>
    <scope>NUCLEOTIDE SEQUENCE [LARGE SCALE GENOMIC DNA]</scope>
    <source>
        <strain evidence="2 3">WC8-2</strain>
    </source>
</reference>
<dbReference type="KEGG" id="vab:WPS_32980"/>
<dbReference type="Pfam" id="PF04185">
    <property type="entry name" value="Phosphoesterase"/>
    <property type="match status" value="1"/>
</dbReference>
<evidence type="ECO:0000313" key="2">
    <source>
        <dbReference type="EMBL" id="BDE08022.1"/>
    </source>
</evidence>
<name>A0AAN2CBN4_UNVUL</name>
<gene>
    <name evidence="2" type="ORF">WPS_32980</name>
</gene>
<proteinExistence type="predicted"/>
<accession>A0AAN2CBN4</accession>